<dbReference type="GO" id="GO:0005615">
    <property type="term" value="C:extracellular space"/>
    <property type="evidence" value="ECO:0007669"/>
    <property type="project" value="InterPro"/>
</dbReference>
<keyword evidence="4" id="KW-0472">Membrane</keyword>
<dbReference type="InterPro" id="IPR042178">
    <property type="entry name" value="Serpin_sf_1"/>
</dbReference>
<keyword evidence="2 7" id="KW-0722">Serine protease inhibitor</keyword>
<dbReference type="InterPro" id="IPR023795">
    <property type="entry name" value="Serpin_CS"/>
</dbReference>
<evidence type="ECO:0000256" key="1">
    <source>
        <dbReference type="ARBA" id="ARBA00022690"/>
    </source>
</evidence>
<evidence type="ECO:0000313" key="7">
    <source>
        <dbReference type="RefSeq" id="XP_030374234.1"/>
    </source>
</evidence>
<dbReference type="PANTHER" id="PTHR11461">
    <property type="entry name" value="SERINE PROTEASE INHIBITOR, SERPIN"/>
    <property type="match status" value="1"/>
</dbReference>
<name>A0A6J2TE09_DROLE</name>
<dbReference type="RefSeq" id="XP_030374234.1">
    <property type="nucleotide sequence ID" value="XM_030518374.1"/>
</dbReference>
<keyword evidence="6" id="KW-1185">Reference proteome</keyword>
<evidence type="ECO:0000259" key="5">
    <source>
        <dbReference type="SMART" id="SM00093"/>
    </source>
</evidence>
<dbReference type="Gene3D" id="2.30.39.10">
    <property type="entry name" value="Alpha-1-antitrypsin, domain 1"/>
    <property type="match status" value="1"/>
</dbReference>
<proteinExistence type="inferred from homology"/>
<dbReference type="Pfam" id="PF00079">
    <property type="entry name" value="Serpin"/>
    <property type="match status" value="1"/>
</dbReference>
<comment type="similarity">
    <text evidence="3">Belongs to the serpin family.</text>
</comment>
<dbReference type="Gene3D" id="3.30.497.10">
    <property type="entry name" value="Antithrombin, subunit I, domain 2"/>
    <property type="match status" value="1"/>
</dbReference>
<dbReference type="OrthoDB" id="7870891at2759"/>
<feature type="domain" description="Serpin" evidence="5">
    <location>
        <begin position="107"/>
        <end position="462"/>
    </location>
</feature>
<dbReference type="SUPFAM" id="SSF56574">
    <property type="entry name" value="Serpins"/>
    <property type="match status" value="1"/>
</dbReference>
<evidence type="ECO:0000313" key="6">
    <source>
        <dbReference type="Proteomes" id="UP000504634"/>
    </source>
</evidence>
<evidence type="ECO:0000256" key="3">
    <source>
        <dbReference type="RuleBase" id="RU000411"/>
    </source>
</evidence>
<dbReference type="SMART" id="SM00093">
    <property type="entry name" value="SERPIN"/>
    <property type="match status" value="1"/>
</dbReference>
<sequence length="463" mass="52302">MKERTNILKNFRELVLRYLTAADSFAEGESDCYISAATSSYSVARQTLNTDADALVLKDDNGDDDLAGERGTTVSRSKMANHLSFLHVRLIILLSFLAGSHADRFTSDLLRRAVQFSRKDNVIVSPFSVREALAQVYVGVKGSAADELHSELHLTGHSKRESVEEFRRFHQILSPGGGATLKIANRIFVAHRFPVLLKYNELVRKIFRTDAENINFLNSQLAASRINKWVATRTEYLIEEIVQPDSLDGDLRLLVINAIYFHGKWEIPFHPKNTDKSDFFIPGEGPVKVDMMHGLINVLYGRTDVLDAHAVELPYMNSNISMLVILPNNPNGLPKLERNLYKVNLLTLTSEFEKEKILLDLPKFKIEFKLNLNQPLKGMGIQEIFRDPDFSDLTSPGECFFVSEVLQKAVIEVNEEGSTAAAATMAGISTKKRKPTFKVDHPFLFAIKDQQRVYFVGRVRRLD</sequence>
<evidence type="ECO:0000256" key="2">
    <source>
        <dbReference type="ARBA" id="ARBA00022900"/>
    </source>
</evidence>
<dbReference type="InterPro" id="IPR000215">
    <property type="entry name" value="Serpin_fam"/>
</dbReference>
<keyword evidence="4" id="KW-0812">Transmembrane</keyword>
<dbReference type="PROSITE" id="PS00284">
    <property type="entry name" value="SERPIN"/>
    <property type="match status" value="1"/>
</dbReference>
<dbReference type="GO" id="GO:0004867">
    <property type="term" value="F:serine-type endopeptidase inhibitor activity"/>
    <property type="evidence" value="ECO:0007669"/>
    <property type="project" value="UniProtKB-KW"/>
</dbReference>
<evidence type="ECO:0000256" key="4">
    <source>
        <dbReference type="SAM" id="Phobius"/>
    </source>
</evidence>
<dbReference type="Proteomes" id="UP000504634">
    <property type="component" value="Unplaced"/>
</dbReference>
<dbReference type="InterPro" id="IPR042185">
    <property type="entry name" value="Serpin_sf_2"/>
</dbReference>
<protein>
    <submittedName>
        <fullName evidence="7">Serine protease inhibitor 42Dd-like</fullName>
    </submittedName>
</protein>
<feature type="transmembrane region" description="Helical" evidence="4">
    <location>
        <begin position="83"/>
        <end position="102"/>
    </location>
</feature>
<organism evidence="6 7">
    <name type="scientific">Drosophila lebanonensis</name>
    <name type="common">Fruit fly</name>
    <name type="synonym">Scaptodrosophila lebanonensis</name>
    <dbReference type="NCBI Taxonomy" id="7225"/>
    <lineage>
        <taxon>Eukaryota</taxon>
        <taxon>Metazoa</taxon>
        <taxon>Ecdysozoa</taxon>
        <taxon>Arthropoda</taxon>
        <taxon>Hexapoda</taxon>
        <taxon>Insecta</taxon>
        <taxon>Pterygota</taxon>
        <taxon>Neoptera</taxon>
        <taxon>Endopterygota</taxon>
        <taxon>Diptera</taxon>
        <taxon>Brachycera</taxon>
        <taxon>Muscomorpha</taxon>
        <taxon>Ephydroidea</taxon>
        <taxon>Drosophilidae</taxon>
        <taxon>Scaptodrosophila</taxon>
    </lineage>
</organism>
<accession>A0A6J2TE09</accession>
<keyword evidence="1 7" id="KW-0646">Protease inhibitor</keyword>
<dbReference type="InterPro" id="IPR036186">
    <property type="entry name" value="Serpin_sf"/>
</dbReference>
<reference evidence="7" key="1">
    <citation type="submission" date="2025-08" db="UniProtKB">
        <authorList>
            <consortium name="RefSeq"/>
        </authorList>
    </citation>
    <scope>IDENTIFICATION</scope>
    <source>
        <strain evidence="7">11010-0011.00</strain>
        <tissue evidence="7">Whole body</tissue>
    </source>
</reference>
<keyword evidence="4" id="KW-1133">Transmembrane helix</keyword>
<gene>
    <name evidence="7" type="primary">LOC115623829</name>
</gene>
<dbReference type="CDD" id="cd19954">
    <property type="entry name" value="serpin42Dd-like_insects"/>
    <property type="match status" value="1"/>
</dbReference>
<dbReference type="GeneID" id="115623829"/>
<dbReference type="InterPro" id="IPR023796">
    <property type="entry name" value="Serpin_dom"/>
</dbReference>
<dbReference type="PANTHER" id="PTHR11461:SF372">
    <property type="entry name" value="ACCESSORY GLAND PROTEIN ACP76A-RELATED"/>
    <property type="match status" value="1"/>
</dbReference>
<dbReference type="AlphaFoldDB" id="A0A6J2TE09"/>